<evidence type="ECO:0000313" key="15">
    <source>
        <dbReference type="EMBL" id="MDQ0361510.1"/>
    </source>
</evidence>
<dbReference type="Gene3D" id="3.30.1490.100">
    <property type="entry name" value="DNA polymerase, Y-family, little finger domain"/>
    <property type="match status" value="1"/>
</dbReference>
<dbReference type="Gene3D" id="1.10.150.20">
    <property type="entry name" value="5' to 3' exonuclease, C-terminal subdomain"/>
    <property type="match status" value="1"/>
</dbReference>
<sequence length="420" mass="47477">MNKDRVILHVDINHCYAQIEEMLSPPCRKVAMAVGGNEDQRHGIILAKNLKAKPFGIKTGEPIRDALKKCPGLFIIPPKYDAYQYYTEKVKDVYREYSDKVESFGLDEAWIDVTESIALFGSGEQIAKEIQNRVFTEWGLTVSIGVSFNKVFAKLGSDMIKPSGLVVISRDNYKDTAWKLPVEDLLMVGTATEVKMNKMNIYTIGDLAQTPIKGLQKRFGKIGVLLWSYANGSETSQVDPTGIKRVPKSIGNSWTMPKDINNFREAKIVYERLTNSVACRLREEGYKGNVIHISIRDKKLDSFGKQMKIDHYTDTAKEILQITMNLLDEIWDRDIPLRSIGISVTGLKSYITHTQYDLFGVVEEMEKENQIEMTLEDIRAKFGFFKIDKCSALIDTQLSDVDPKGNHTIFPVGVLKGSIE</sequence>
<evidence type="ECO:0000256" key="4">
    <source>
        <dbReference type="ARBA" id="ARBA00022679"/>
    </source>
</evidence>
<keyword evidence="5 13" id="KW-0548">Nucleotidyltransferase</keyword>
<protein>
    <recommendedName>
        <fullName evidence="13">DNA polymerase IV</fullName>
        <shortName evidence="13">Pol IV</shortName>
        <ecNumber evidence="13">2.7.7.7</ecNumber>
    </recommendedName>
</protein>
<keyword evidence="13" id="KW-0515">Mutator protein</keyword>
<dbReference type="InterPro" id="IPR017961">
    <property type="entry name" value="DNA_pol_Y-fam_little_finger"/>
</dbReference>
<dbReference type="PROSITE" id="PS50173">
    <property type="entry name" value="UMUC"/>
    <property type="match status" value="1"/>
</dbReference>
<dbReference type="Pfam" id="PF21999">
    <property type="entry name" value="IMS_HHH_1"/>
    <property type="match status" value="1"/>
</dbReference>
<evidence type="ECO:0000256" key="8">
    <source>
        <dbReference type="ARBA" id="ARBA00022763"/>
    </source>
</evidence>
<evidence type="ECO:0000256" key="9">
    <source>
        <dbReference type="ARBA" id="ARBA00022842"/>
    </source>
</evidence>
<dbReference type="EMBL" id="JAUSUR010000004">
    <property type="protein sequence ID" value="MDQ0361510.1"/>
    <property type="molecule type" value="Genomic_DNA"/>
</dbReference>
<keyword evidence="13" id="KW-0239">DNA-directed DNA polymerase</keyword>
<dbReference type="Gene3D" id="3.40.1170.60">
    <property type="match status" value="1"/>
</dbReference>
<comment type="caution">
    <text evidence="15">The sequence shown here is derived from an EMBL/GenBank/DDBJ whole genome shotgun (WGS) entry which is preliminary data.</text>
</comment>
<evidence type="ECO:0000256" key="13">
    <source>
        <dbReference type="HAMAP-Rule" id="MF_01113"/>
    </source>
</evidence>
<dbReference type="PANTHER" id="PTHR11076">
    <property type="entry name" value="DNA REPAIR POLYMERASE UMUC / TRANSFERASE FAMILY MEMBER"/>
    <property type="match status" value="1"/>
</dbReference>
<dbReference type="InterPro" id="IPR043502">
    <property type="entry name" value="DNA/RNA_pol_sf"/>
</dbReference>
<dbReference type="EC" id="2.7.7.7" evidence="13"/>
<keyword evidence="9 13" id="KW-0460">Magnesium</keyword>
<evidence type="ECO:0000259" key="14">
    <source>
        <dbReference type="PROSITE" id="PS50173"/>
    </source>
</evidence>
<dbReference type="Pfam" id="PF00817">
    <property type="entry name" value="IMS"/>
    <property type="match status" value="1"/>
</dbReference>
<dbReference type="InterPro" id="IPR001126">
    <property type="entry name" value="UmuC"/>
</dbReference>
<dbReference type="CDD" id="cd03586">
    <property type="entry name" value="PolY_Pol_IV_kappa"/>
    <property type="match status" value="1"/>
</dbReference>
<feature type="binding site" evidence="13">
    <location>
        <position position="11"/>
    </location>
    <ligand>
        <name>Mg(2+)</name>
        <dbReference type="ChEBI" id="CHEBI:18420"/>
    </ligand>
</feature>
<keyword evidence="10 13" id="KW-0238">DNA-binding</keyword>
<dbReference type="Pfam" id="PF11799">
    <property type="entry name" value="IMS_C"/>
    <property type="match status" value="1"/>
</dbReference>
<evidence type="ECO:0000256" key="6">
    <source>
        <dbReference type="ARBA" id="ARBA00022705"/>
    </source>
</evidence>
<keyword evidence="16" id="KW-1185">Reference proteome</keyword>
<dbReference type="InterPro" id="IPR043128">
    <property type="entry name" value="Rev_trsase/Diguanyl_cyclase"/>
</dbReference>
<dbReference type="GO" id="GO:0003887">
    <property type="term" value="F:DNA-directed DNA polymerase activity"/>
    <property type="evidence" value="ECO:0007669"/>
    <property type="project" value="UniProtKB-EC"/>
</dbReference>
<organism evidence="15 16">
    <name type="scientific">Breznakia pachnodae</name>
    <dbReference type="NCBI Taxonomy" id="265178"/>
    <lineage>
        <taxon>Bacteria</taxon>
        <taxon>Bacillati</taxon>
        <taxon>Bacillota</taxon>
        <taxon>Erysipelotrichia</taxon>
        <taxon>Erysipelotrichales</taxon>
        <taxon>Erysipelotrichaceae</taxon>
        <taxon>Breznakia</taxon>
    </lineage>
</organism>
<dbReference type="Gene3D" id="3.30.70.270">
    <property type="match status" value="1"/>
</dbReference>
<dbReference type="PANTHER" id="PTHR11076:SF35">
    <property type="entry name" value="DNA REPAIR PROTEIN HOMOLOG YOBH"/>
    <property type="match status" value="1"/>
</dbReference>
<comment type="similarity">
    <text evidence="2 13">Belongs to the DNA polymerase type-Y family.</text>
</comment>
<comment type="catalytic activity">
    <reaction evidence="12 13">
        <text>DNA(n) + a 2'-deoxyribonucleoside 5'-triphosphate = DNA(n+1) + diphosphate</text>
        <dbReference type="Rhea" id="RHEA:22508"/>
        <dbReference type="Rhea" id="RHEA-COMP:17339"/>
        <dbReference type="Rhea" id="RHEA-COMP:17340"/>
        <dbReference type="ChEBI" id="CHEBI:33019"/>
        <dbReference type="ChEBI" id="CHEBI:61560"/>
        <dbReference type="ChEBI" id="CHEBI:173112"/>
        <dbReference type="EC" id="2.7.7.7"/>
    </reaction>
</comment>
<evidence type="ECO:0000256" key="3">
    <source>
        <dbReference type="ARBA" id="ARBA00022490"/>
    </source>
</evidence>
<name>A0ABU0E3P8_9FIRM</name>
<comment type="subunit">
    <text evidence="13">Monomer.</text>
</comment>
<evidence type="ECO:0000256" key="11">
    <source>
        <dbReference type="ARBA" id="ARBA00023204"/>
    </source>
</evidence>
<evidence type="ECO:0000256" key="12">
    <source>
        <dbReference type="ARBA" id="ARBA00049244"/>
    </source>
</evidence>
<dbReference type="InterPro" id="IPR053848">
    <property type="entry name" value="IMS_HHH_1"/>
</dbReference>
<gene>
    <name evidence="13" type="primary">dinB</name>
    <name evidence="15" type="ORF">J2S15_002260</name>
</gene>
<dbReference type="InterPro" id="IPR050116">
    <property type="entry name" value="DNA_polymerase-Y"/>
</dbReference>
<evidence type="ECO:0000256" key="10">
    <source>
        <dbReference type="ARBA" id="ARBA00023125"/>
    </source>
</evidence>
<evidence type="ECO:0000256" key="7">
    <source>
        <dbReference type="ARBA" id="ARBA00022723"/>
    </source>
</evidence>
<feature type="site" description="Substrate discrimination" evidence="13">
    <location>
        <position position="16"/>
    </location>
</feature>
<dbReference type="InterPro" id="IPR036775">
    <property type="entry name" value="DNA_pol_Y-fam_lit_finger_sf"/>
</dbReference>
<dbReference type="HAMAP" id="MF_01113">
    <property type="entry name" value="DNApol_IV"/>
    <property type="match status" value="1"/>
</dbReference>
<proteinExistence type="inferred from homology"/>
<feature type="active site" evidence="13">
    <location>
        <position position="108"/>
    </location>
</feature>
<keyword evidence="6 13" id="KW-0235">DNA replication</keyword>
<dbReference type="InterPro" id="IPR022880">
    <property type="entry name" value="DNApol_IV"/>
</dbReference>
<evidence type="ECO:0000256" key="5">
    <source>
        <dbReference type="ARBA" id="ARBA00022695"/>
    </source>
</evidence>
<reference evidence="15 16" key="1">
    <citation type="submission" date="2023-07" db="EMBL/GenBank/DDBJ databases">
        <title>Genomic Encyclopedia of Type Strains, Phase IV (KMG-IV): sequencing the most valuable type-strain genomes for metagenomic binning, comparative biology and taxonomic classification.</title>
        <authorList>
            <person name="Goeker M."/>
        </authorList>
    </citation>
    <scope>NUCLEOTIDE SEQUENCE [LARGE SCALE GENOMIC DNA]</scope>
    <source>
        <strain evidence="15 16">DSM 16784</strain>
    </source>
</reference>
<dbReference type="RefSeq" id="WP_307408302.1">
    <property type="nucleotide sequence ID" value="NZ_JAUSUR010000004.1"/>
</dbReference>
<evidence type="ECO:0000256" key="1">
    <source>
        <dbReference type="ARBA" id="ARBA00004496"/>
    </source>
</evidence>
<dbReference type="SUPFAM" id="SSF56672">
    <property type="entry name" value="DNA/RNA polymerases"/>
    <property type="match status" value="1"/>
</dbReference>
<dbReference type="Proteomes" id="UP001230220">
    <property type="component" value="Unassembled WGS sequence"/>
</dbReference>
<comment type="function">
    <text evidence="13">Poorly processive, error-prone DNA polymerase involved in untargeted mutagenesis. Copies undamaged DNA at stalled replication forks, which arise in vivo from mismatched or misaligned primer ends. These misaligned primers can be extended by PolIV. Exhibits no 3'-5' exonuclease (proofreading) activity. May be involved in translesional synthesis, in conjunction with the beta clamp from PolIII.</text>
</comment>
<dbReference type="NCBIfam" id="NF002677">
    <property type="entry name" value="PRK02406.1"/>
    <property type="match status" value="1"/>
</dbReference>
<evidence type="ECO:0000256" key="2">
    <source>
        <dbReference type="ARBA" id="ARBA00010945"/>
    </source>
</evidence>
<keyword evidence="4 13" id="KW-0808">Transferase</keyword>
<accession>A0ABU0E3P8</accession>
<keyword evidence="8 13" id="KW-0227">DNA damage</keyword>
<keyword evidence="11 13" id="KW-0234">DNA repair</keyword>
<dbReference type="SUPFAM" id="SSF100879">
    <property type="entry name" value="Lesion bypass DNA polymerase (Y-family), little finger domain"/>
    <property type="match status" value="1"/>
</dbReference>
<feature type="binding site" evidence="13">
    <location>
        <position position="107"/>
    </location>
    <ligand>
        <name>Mg(2+)</name>
        <dbReference type="ChEBI" id="CHEBI:18420"/>
    </ligand>
</feature>
<keyword evidence="7 13" id="KW-0479">Metal-binding</keyword>
<evidence type="ECO:0000313" key="16">
    <source>
        <dbReference type="Proteomes" id="UP001230220"/>
    </source>
</evidence>
<comment type="subcellular location">
    <subcellularLocation>
        <location evidence="1 13">Cytoplasm</location>
    </subcellularLocation>
</comment>
<comment type="cofactor">
    <cofactor evidence="13">
        <name>Mg(2+)</name>
        <dbReference type="ChEBI" id="CHEBI:18420"/>
    </cofactor>
    <text evidence="13">Binds 2 magnesium ions per subunit.</text>
</comment>
<feature type="domain" description="UmuC" evidence="14">
    <location>
        <begin position="7"/>
        <end position="189"/>
    </location>
</feature>
<keyword evidence="3 13" id="KW-0963">Cytoplasm</keyword>